<name>A0AA87BBI5_9BACL</name>
<sequence length="105" mass="12316">MSYSIQEFQERNLDLFNQVRDIENKRKYLDEISKAVKGKLLDAMLEAEIKSIDNDFIKVMVTNPSESVSIDLKEFQKKEPVAYAELLEDYPKVTRRSESLRITLK</sequence>
<dbReference type="EMBL" id="ACRO01000015">
    <property type="protein sequence ID" value="EGF88488.1"/>
    <property type="molecule type" value="Genomic_DNA"/>
</dbReference>
<evidence type="ECO:0000313" key="1">
    <source>
        <dbReference type="EMBL" id="EGF88488.1"/>
    </source>
</evidence>
<protein>
    <submittedName>
        <fullName evidence="1">Uncharacterized protein</fullName>
    </submittedName>
</protein>
<comment type="caution">
    <text evidence="1">The sequence shown here is derived from an EMBL/GenBank/DDBJ whole genome shotgun (WGS) entry which is preliminary data.</text>
</comment>
<accession>A0AA87BBI5</accession>
<gene>
    <name evidence="1" type="ORF">HMPREF0428_01006</name>
</gene>
<organism evidence="1 2">
    <name type="scientific">Gemella haemolysans M341</name>
    <dbReference type="NCBI Taxonomy" id="562981"/>
    <lineage>
        <taxon>Bacteria</taxon>
        <taxon>Bacillati</taxon>
        <taxon>Bacillota</taxon>
        <taxon>Bacilli</taxon>
        <taxon>Bacillales</taxon>
        <taxon>Gemellaceae</taxon>
        <taxon>Gemella</taxon>
    </lineage>
</organism>
<reference evidence="1 2" key="1">
    <citation type="submission" date="2011-03" db="EMBL/GenBank/DDBJ databases">
        <title>The Genome Sequence of Gemella haemolysans M341.</title>
        <authorList>
            <consortium name="The Broad Institute Genome Sequencing Platform"/>
            <consortium name="The Broad Institute Genome Sequencing Center for Infectious Disease"/>
            <person name="Earl A."/>
            <person name="Ward D."/>
            <person name="Feldgarden M."/>
            <person name="Gevers D."/>
            <person name="Sibley C.D."/>
            <person name="Field T.R."/>
            <person name="Grinwis M."/>
            <person name="Eshaghurshan C.S."/>
            <person name="Surette M.G."/>
            <person name="Young S.K."/>
            <person name="Zeng Q."/>
            <person name="Gargeya S."/>
            <person name="Fitzgerald M."/>
            <person name="Haas B."/>
            <person name="Abouelleil A."/>
            <person name="Alvarado L."/>
            <person name="Arachchi H.M."/>
            <person name="Berlin A."/>
            <person name="Brown A."/>
            <person name="Chapman S.B."/>
            <person name="Chen Z."/>
            <person name="Dunbar C."/>
            <person name="Freedman E."/>
            <person name="Gearin G."/>
            <person name="Gellesch M."/>
            <person name="Goldberg J."/>
            <person name="Griggs A."/>
            <person name="Gujja S."/>
            <person name="Heilman E.R."/>
            <person name="Heiman D."/>
            <person name="Howarth C."/>
            <person name="Larson L."/>
            <person name="Lui A."/>
            <person name="MacDonald P.J.P."/>
            <person name="Mehta T."/>
            <person name="Montmayeur A."/>
            <person name="Murphy C."/>
            <person name="Neiman D."/>
            <person name="Pearson M."/>
            <person name="Priest M."/>
            <person name="Roberts A."/>
            <person name="Saif S."/>
            <person name="Shea T."/>
            <person name="Shenoy N."/>
            <person name="Sisk P."/>
            <person name="Stolte C."/>
            <person name="Sykes S."/>
            <person name="White J."/>
            <person name="Yandava C."/>
            <person name="Wortman J."/>
            <person name="Nusbaum C."/>
            <person name="Birren B."/>
        </authorList>
    </citation>
    <scope>NUCLEOTIDE SEQUENCE [LARGE SCALE GENOMIC DNA]</scope>
    <source>
        <strain evidence="1 2">M341</strain>
    </source>
</reference>
<evidence type="ECO:0000313" key="2">
    <source>
        <dbReference type="Proteomes" id="UP000004773"/>
    </source>
</evidence>
<proteinExistence type="predicted"/>
<dbReference type="AlphaFoldDB" id="A0AA87BBI5"/>
<dbReference type="RefSeq" id="WP_003147100.1">
    <property type="nucleotide sequence ID" value="NZ_GL883583.1"/>
</dbReference>
<dbReference type="Proteomes" id="UP000004773">
    <property type="component" value="Unassembled WGS sequence"/>
</dbReference>